<feature type="transmembrane region" description="Helical" evidence="5">
    <location>
        <begin position="253"/>
        <end position="270"/>
    </location>
</feature>
<sequence length="483" mass="53562">MTSLVDSIKKLRQWLHPRQLLIAPILIVLIMGLGFAIYRVSPFFIFAGLGVIGLAMVVFRNPWHGLYLIAFFLPFERIGSYDMGGVTIRPSQVTALLTMLSATMYFLGRKRFNLPSLPILAPLGVFVIAQLIGLLVAPNLERAILVTVFTWFTFGISLLVPTLIRTKADVRSVLKWMFAALLIVGLFGIYQFLGDLAGLPPELTGLRELYTKDILGFPRVQSTALEPLYYANYLLIPLSILLAFFFSREKSFHPLWVVSLFGLGVVNMALTVARGGYIAFAVSCAIIVVYFFFQLKLITWRNLWYIFLVGVLALGIASQAVGVDVIQEQFLSHVTDLFGGASYNERAEMFDVAYVAWLDHPIFGIGSGSFGPYESAHPYTVPEHGWRIVNNEYLEVLAENGAVGLTALIVIFLIVIVRSVKAVTRAEDPFIKAALVGLCAAFIGILVQYNTFSVLYIVHIWFAVGLLVALQNIALAPKPVVQK</sequence>
<feature type="transmembrane region" description="Helical" evidence="5">
    <location>
        <begin position="143"/>
        <end position="164"/>
    </location>
</feature>
<name>A0A2M7H4Q9_9BACT</name>
<evidence type="ECO:0000256" key="1">
    <source>
        <dbReference type="ARBA" id="ARBA00004141"/>
    </source>
</evidence>
<reference evidence="7 8" key="1">
    <citation type="submission" date="2017-09" db="EMBL/GenBank/DDBJ databases">
        <title>Depth-based differentiation of microbial function through sediment-hosted aquifers and enrichment of novel symbionts in the deep terrestrial subsurface.</title>
        <authorList>
            <person name="Probst A.J."/>
            <person name="Ladd B."/>
            <person name="Jarett J.K."/>
            <person name="Geller-Mcgrath D.E."/>
            <person name="Sieber C.M."/>
            <person name="Emerson J.B."/>
            <person name="Anantharaman K."/>
            <person name="Thomas B.C."/>
            <person name="Malmstrom R."/>
            <person name="Stieglmeier M."/>
            <person name="Klingl A."/>
            <person name="Woyke T."/>
            <person name="Ryan C.M."/>
            <person name="Banfield J.F."/>
        </authorList>
    </citation>
    <scope>NUCLEOTIDE SEQUENCE [LARGE SCALE GENOMIC DNA]</scope>
    <source>
        <strain evidence="7">CG15_BIG_FIL_POST_REV_8_21_14_020_45_12</strain>
    </source>
</reference>
<feature type="transmembrane region" description="Helical" evidence="5">
    <location>
        <begin position="429"/>
        <end position="449"/>
    </location>
</feature>
<dbReference type="PANTHER" id="PTHR37422:SF13">
    <property type="entry name" value="LIPOPOLYSACCHARIDE BIOSYNTHESIS PROTEIN PA4999-RELATED"/>
    <property type="match status" value="1"/>
</dbReference>
<evidence type="ECO:0000256" key="2">
    <source>
        <dbReference type="ARBA" id="ARBA00022692"/>
    </source>
</evidence>
<proteinExistence type="predicted"/>
<keyword evidence="2 5" id="KW-0812">Transmembrane</keyword>
<feature type="domain" description="O-antigen ligase-related" evidence="6">
    <location>
        <begin position="261"/>
        <end position="408"/>
    </location>
</feature>
<feature type="transmembrane region" description="Helical" evidence="5">
    <location>
        <begin position="20"/>
        <end position="37"/>
    </location>
</feature>
<dbReference type="Pfam" id="PF04932">
    <property type="entry name" value="Wzy_C"/>
    <property type="match status" value="1"/>
</dbReference>
<keyword evidence="3 5" id="KW-1133">Transmembrane helix</keyword>
<evidence type="ECO:0000256" key="4">
    <source>
        <dbReference type="ARBA" id="ARBA00023136"/>
    </source>
</evidence>
<feature type="transmembrane region" description="Helical" evidence="5">
    <location>
        <begin position="119"/>
        <end position="137"/>
    </location>
</feature>
<dbReference type="AlphaFoldDB" id="A0A2M7H4Q9"/>
<organism evidence="7 8">
    <name type="scientific">Candidatus Kerfeldbacteria bacterium CG15_BIG_FIL_POST_REV_8_21_14_020_45_12</name>
    <dbReference type="NCBI Taxonomy" id="2014247"/>
    <lineage>
        <taxon>Bacteria</taxon>
        <taxon>Candidatus Kerfeldiibacteriota</taxon>
    </lineage>
</organism>
<dbReference type="GO" id="GO:0016020">
    <property type="term" value="C:membrane"/>
    <property type="evidence" value="ECO:0007669"/>
    <property type="project" value="UniProtKB-SubCell"/>
</dbReference>
<feature type="transmembrane region" description="Helical" evidence="5">
    <location>
        <begin position="276"/>
        <end position="293"/>
    </location>
</feature>
<dbReference type="InterPro" id="IPR051533">
    <property type="entry name" value="WaaL-like"/>
</dbReference>
<evidence type="ECO:0000313" key="7">
    <source>
        <dbReference type="EMBL" id="PIW37217.1"/>
    </source>
</evidence>
<evidence type="ECO:0000313" key="8">
    <source>
        <dbReference type="Proteomes" id="UP000230292"/>
    </source>
</evidence>
<evidence type="ECO:0000256" key="5">
    <source>
        <dbReference type="SAM" id="Phobius"/>
    </source>
</evidence>
<feature type="transmembrane region" description="Helical" evidence="5">
    <location>
        <begin position="90"/>
        <end position="107"/>
    </location>
</feature>
<comment type="subcellular location">
    <subcellularLocation>
        <location evidence="1">Membrane</location>
        <topology evidence="1">Multi-pass membrane protein</topology>
    </subcellularLocation>
</comment>
<accession>A0A2M7H4Q9</accession>
<dbReference type="InterPro" id="IPR007016">
    <property type="entry name" value="O-antigen_ligase-rel_domated"/>
</dbReference>
<feature type="transmembrane region" description="Helical" evidence="5">
    <location>
        <begin position="396"/>
        <end position="417"/>
    </location>
</feature>
<gene>
    <name evidence="7" type="ORF">COW24_01330</name>
</gene>
<feature type="transmembrane region" description="Helical" evidence="5">
    <location>
        <begin position="43"/>
        <end position="59"/>
    </location>
</feature>
<keyword evidence="4 5" id="KW-0472">Membrane</keyword>
<dbReference type="PANTHER" id="PTHR37422">
    <property type="entry name" value="TEICHURONIC ACID BIOSYNTHESIS PROTEIN TUAE"/>
    <property type="match status" value="1"/>
</dbReference>
<feature type="transmembrane region" description="Helical" evidence="5">
    <location>
        <begin position="228"/>
        <end position="246"/>
    </location>
</feature>
<dbReference type="EMBL" id="PFGC01000017">
    <property type="protein sequence ID" value="PIW37217.1"/>
    <property type="molecule type" value="Genomic_DNA"/>
</dbReference>
<feature type="transmembrane region" description="Helical" evidence="5">
    <location>
        <begin position="176"/>
        <end position="193"/>
    </location>
</feature>
<feature type="transmembrane region" description="Helical" evidence="5">
    <location>
        <begin position="305"/>
        <end position="326"/>
    </location>
</feature>
<comment type="caution">
    <text evidence="7">The sequence shown here is derived from an EMBL/GenBank/DDBJ whole genome shotgun (WGS) entry which is preliminary data.</text>
</comment>
<evidence type="ECO:0000256" key="3">
    <source>
        <dbReference type="ARBA" id="ARBA00022989"/>
    </source>
</evidence>
<protein>
    <recommendedName>
        <fullName evidence="6">O-antigen ligase-related domain-containing protein</fullName>
    </recommendedName>
</protein>
<dbReference type="Proteomes" id="UP000230292">
    <property type="component" value="Unassembled WGS sequence"/>
</dbReference>
<feature type="transmembrane region" description="Helical" evidence="5">
    <location>
        <begin position="455"/>
        <end position="475"/>
    </location>
</feature>
<evidence type="ECO:0000259" key="6">
    <source>
        <dbReference type="Pfam" id="PF04932"/>
    </source>
</evidence>